<dbReference type="AlphaFoldDB" id="A0A8H6JDM8"/>
<dbReference type="PANTHER" id="PTHR46206">
    <property type="entry name" value="CYTOCHROME P450"/>
    <property type="match status" value="1"/>
</dbReference>
<comment type="caution">
    <text evidence="8">The sequence shown here is derived from an EMBL/GenBank/DDBJ whole genome shotgun (WGS) entry which is preliminary data.</text>
</comment>
<accession>A0A8H6JDM8</accession>
<evidence type="ECO:0000256" key="1">
    <source>
        <dbReference type="ARBA" id="ARBA00001971"/>
    </source>
</evidence>
<dbReference type="Proteomes" id="UP000652219">
    <property type="component" value="Unassembled WGS sequence"/>
</dbReference>
<keyword evidence="7 8" id="KW-0503">Monooxygenase</keyword>
<keyword evidence="3" id="KW-0349">Heme</keyword>
<proteinExistence type="inferred from homology"/>
<reference evidence="8 9" key="1">
    <citation type="journal article" date="2020" name="Phytopathology">
        <title>Genome Sequence Resources of Colletotrichum truncatum, C. plurivorum, C. musicola, and C. sojae: Four Species Pathogenic to Soybean (Glycine max).</title>
        <authorList>
            <person name="Rogerio F."/>
            <person name="Boufleur T.R."/>
            <person name="Ciampi-Guillardi M."/>
            <person name="Sukno S.A."/>
            <person name="Thon M.R."/>
            <person name="Massola Junior N.S."/>
            <person name="Baroncelli R."/>
        </authorList>
    </citation>
    <scope>NUCLEOTIDE SEQUENCE [LARGE SCALE GENOMIC DNA]</scope>
    <source>
        <strain evidence="8 9">LFN0009</strain>
    </source>
</reference>
<evidence type="ECO:0000256" key="6">
    <source>
        <dbReference type="ARBA" id="ARBA00023004"/>
    </source>
</evidence>
<keyword evidence="4" id="KW-0479">Metal-binding</keyword>
<evidence type="ECO:0000256" key="7">
    <source>
        <dbReference type="ARBA" id="ARBA00023033"/>
    </source>
</evidence>
<dbReference type="GO" id="GO:0046872">
    <property type="term" value="F:metal ion binding"/>
    <property type="evidence" value="ECO:0007669"/>
    <property type="project" value="UniProtKB-KW"/>
</dbReference>
<keyword evidence="5" id="KW-0560">Oxidoreductase</keyword>
<keyword evidence="6" id="KW-0408">Iron</keyword>
<dbReference type="EMBL" id="WIGN01000084">
    <property type="protein sequence ID" value="KAF6810666.1"/>
    <property type="molecule type" value="Genomic_DNA"/>
</dbReference>
<evidence type="ECO:0000256" key="5">
    <source>
        <dbReference type="ARBA" id="ARBA00023002"/>
    </source>
</evidence>
<gene>
    <name evidence="8" type="ORF">CSOJ01_06226</name>
</gene>
<dbReference type="GO" id="GO:0004497">
    <property type="term" value="F:monooxygenase activity"/>
    <property type="evidence" value="ECO:0007669"/>
    <property type="project" value="UniProtKB-KW"/>
</dbReference>
<keyword evidence="9" id="KW-1185">Reference proteome</keyword>
<name>A0A8H6JDM8_9PEZI</name>
<comment type="similarity">
    <text evidence="2">Belongs to the cytochrome P450 family.</text>
</comment>
<evidence type="ECO:0000256" key="4">
    <source>
        <dbReference type="ARBA" id="ARBA00022723"/>
    </source>
</evidence>
<evidence type="ECO:0000256" key="3">
    <source>
        <dbReference type="ARBA" id="ARBA00022617"/>
    </source>
</evidence>
<protein>
    <submittedName>
        <fullName evidence="8">Cytochrome p450 monooxygenase</fullName>
    </submittedName>
</protein>
<comment type="cofactor">
    <cofactor evidence="1">
        <name>heme</name>
        <dbReference type="ChEBI" id="CHEBI:30413"/>
    </cofactor>
</comment>
<evidence type="ECO:0000313" key="8">
    <source>
        <dbReference type="EMBL" id="KAF6810666.1"/>
    </source>
</evidence>
<organism evidence="8 9">
    <name type="scientific">Colletotrichum sojae</name>
    <dbReference type="NCBI Taxonomy" id="2175907"/>
    <lineage>
        <taxon>Eukaryota</taxon>
        <taxon>Fungi</taxon>
        <taxon>Dikarya</taxon>
        <taxon>Ascomycota</taxon>
        <taxon>Pezizomycotina</taxon>
        <taxon>Sordariomycetes</taxon>
        <taxon>Hypocreomycetidae</taxon>
        <taxon>Glomerellales</taxon>
        <taxon>Glomerellaceae</taxon>
        <taxon>Colletotrichum</taxon>
        <taxon>Colletotrichum orchidearum species complex</taxon>
    </lineage>
</organism>
<evidence type="ECO:0000313" key="9">
    <source>
        <dbReference type="Proteomes" id="UP000652219"/>
    </source>
</evidence>
<evidence type="ECO:0000256" key="2">
    <source>
        <dbReference type="ARBA" id="ARBA00010617"/>
    </source>
</evidence>
<sequence length="309" mass="34900">MDDIITPKHLLTSWPDSTLLRKPDIWTSLCLRIILIAAFTVVPQMRRPSRKLPYVNPREALDIFDQRRKQGFLFNFVNDIRNEPGLGFLQAFSDNVYPQLPGFEAFAAGHRPDELFQLAIKKRITELLNKLLATVSSPPTPAFLIISAGLADFKNSHGQAKSRNRCLLKPRLLFTSSSAPQMNGMRSVSKRASLTRLSCRVFLGSEVCRDEAWLHITKSYTVNAFIGAETMGIYPSWMRSVAHWFMPQCKVLRQQVADSRSIMAPILERQISLRAEAQARCDSIPKFNDGLGWFEEESKGPNTMPSASS</sequence>
<dbReference type="PANTHER" id="PTHR46206:SF2">
    <property type="entry name" value="CYTOCHROME P450 MONOOXYGENASE AUSG-RELATED"/>
    <property type="match status" value="1"/>
</dbReference>